<gene>
    <name evidence="2" type="ORF">SAMN04488122_1499</name>
</gene>
<proteinExistence type="predicted"/>
<evidence type="ECO:0000313" key="2">
    <source>
        <dbReference type="EMBL" id="SEW26938.1"/>
    </source>
</evidence>
<dbReference type="EMBL" id="FOJG01000001">
    <property type="protein sequence ID" value="SEW26938.1"/>
    <property type="molecule type" value="Genomic_DNA"/>
</dbReference>
<accession>A0A1I0QIV1</accession>
<reference evidence="3" key="1">
    <citation type="submission" date="2016-10" db="EMBL/GenBank/DDBJ databases">
        <authorList>
            <person name="Varghese N."/>
            <person name="Submissions S."/>
        </authorList>
    </citation>
    <scope>NUCLEOTIDE SEQUENCE [LARGE SCALE GENOMIC DNA]</scope>
    <source>
        <strain evidence="3">DSM 3695</strain>
    </source>
</reference>
<evidence type="ECO:0000256" key="1">
    <source>
        <dbReference type="SAM" id="SignalP"/>
    </source>
</evidence>
<dbReference type="Proteomes" id="UP000199310">
    <property type="component" value="Unassembled WGS sequence"/>
</dbReference>
<dbReference type="OrthoDB" id="1367272at2"/>
<feature type="signal peptide" evidence="1">
    <location>
        <begin position="1"/>
        <end position="19"/>
    </location>
</feature>
<dbReference type="STRING" id="29529.SAMN04488122_1499"/>
<feature type="chain" id="PRO_5011784100" evidence="1">
    <location>
        <begin position="20"/>
        <end position="245"/>
    </location>
</feature>
<dbReference type="PROSITE" id="PS51257">
    <property type="entry name" value="PROKAR_LIPOPROTEIN"/>
    <property type="match status" value="1"/>
</dbReference>
<protein>
    <submittedName>
        <fullName evidence="2">Uncharacterized protein</fullName>
    </submittedName>
</protein>
<keyword evidence="3" id="KW-1185">Reference proteome</keyword>
<dbReference type="RefSeq" id="WP_089892587.1">
    <property type="nucleotide sequence ID" value="NZ_FOJG01000001.1"/>
</dbReference>
<organism evidence="2 3">
    <name type="scientific">Chitinophaga arvensicola</name>
    <dbReference type="NCBI Taxonomy" id="29529"/>
    <lineage>
        <taxon>Bacteria</taxon>
        <taxon>Pseudomonadati</taxon>
        <taxon>Bacteroidota</taxon>
        <taxon>Chitinophagia</taxon>
        <taxon>Chitinophagales</taxon>
        <taxon>Chitinophagaceae</taxon>
        <taxon>Chitinophaga</taxon>
    </lineage>
</organism>
<name>A0A1I0QIV1_9BACT</name>
<sequence length="245" mass="28087">MFIPIRLAIVLVILQTAIACNTAAVHSTVFTGETGLIRQKDGLKLLLANGLTDTTGGRMDLTNEQDTIGRYFKMDDSPDYICCIMDRFRKDAFEANWLLEISPAGRIVKKARFLHFNYPCCWKNAYEGFKRFGNYYGFIQCNTGSGYCASYVYLFKEITSQEEQARILLAYNFEGFESTEHLTSSIDIKNDTVTVSYQLRNEIPEALTDEIVEEKTRFEVQYRLAGKKWYAIDSSQMNWNPIADL</sequence>
<keyword evidence="1" id="KW-0732">Signal</keyword>
<evidence type="ECO:0000313" key="3">
    <source>
        <dbReference type="Proteomes" id="UP000199310"/>
    </source>
</evidence>
<dbReference type="AlphaFoldDB" id="A0A1I0QIV1"/>